<evidence type="ECO:0000259" key="3">
    <source>
        <dbReference type="SMART" id="SM01119"/>
    </source>
</evidence>
<dbReference type="InterPro" id="IPR026956">
    <property type="entry name" value="D-ser_dehydrat-like_dom"/>
</dbReference>
<reference evidence="4 5" key="1">
    <citation type="submission" date="2020-08" db="EMBL/GenBank/DDBJ databases">
        <title>Genomic Encyclopedia of Type Strains, Phase IV (KMG-V): Genome sequencing to study the core and pangenomes of soil and plant-associated prokaryotes.</title>
        <authorList>
            <person name="Whitman W."/>
        </authorList>
    </citation>
    <scope>NUCLEOTIDE SEQUENCE [LARGE SCALE GENOMIC DNA]</scope>
    <source>
        <strain evidence="4 5">M8UP14</strain>
    </source>
</reference>
<dbReference type="InterPro" id="IPR042208">
    <property type="entry name" value="D-ser_dehydrat-like_sf"/>
</dbReference>
<keyword evidence="5" id="KW-1185">Reference proteome</keyword>
<dbReference type="SMART" id="SM01119">
    <property type="entry name" value="D-ser_dehydrat"/>
    <property type="match status" value="1"/>
</dbReference>
<comment type="similarity">
    <text evidence="1">Belongs to the DSD1 family.</text>
</comment>
<dbReference type="InterPro" id="IPR051466">
    <property type="entry name" value="D-amino_acid_metab_enzyme"/>
</dbReference>
<dbReference type="InterPro" id="IPR029066">
    <property type="entry name" value="PLP-binding_barrel"/>
</dbReference>
<dbReference type="EMBL" id="JACHIP010000003">
    <property type="protein sequence ID" value="MBB5057905.1"/>
    <property type="molecule type" value="Genomic_DNA"/>
</dbReference>
<dbReference type="PANTHER" id="PTHR28004:SF2">
    <property type="entry name" value="D-SERINE DEHYDRATASE"/>
    <property type="match status" value="1"/>
</dbReference>
<evidence type="ECO:0000256" key="1">
    <source>
        <dbReference type="ARBA" id="ARBA00005323"/>
    </source>
</evidence>
<dbReference type="Pfam" id="PF01168">
    <property type="entry name" value="Ala_racemase_N"/>
    <property type="match status" value="1"/>
</dbReference>
<evidence type="ECO:0000313" key="5">
    <source>
        <dbReference type="Proteomes" id="UP000540989"/>
    </source>
</evidence>
<feature type="domain" description="D-serine dehydratase-like" evidence="3">
    <location>
        <begin position="252"/>
        <end position="347"/>
    </location>
</feature>
<dbReference type="Pfam" id="PF14031">
    <property type="entry name" value="D-ser_dehydrat"/>
    <property type="match status" value="1"/>
</dbReference>
<dbReference type="Gene3D" id="3.20.20.10">
    <property type="entry name" value="Alanine racemase"/>
    <property type="match status" value="1"/>
</dbReference>
<dbReference type="GO" id="GO:0008721">
    <property type="term" value="F:D-serine ammonia-lyase activity"/>
    <property type="evidence" value="ECO:0007669"/>
    <property type="project" value="TreeGrafter"/>
</dbReference>
<comment type="caution">
    <text evidence="4">The sequence shown here is derived from an EMBL/GenBank/DDBJ whole genome shotgun (WGS) entry which is preliminary data.</text>
</comment>
<dbReference type="InterPro" id="IPR001608">
    <property type="entry name" value="Ala_racemase_N"/>
</dbReference>
<dbReference type="PANTHER" id="PTHR28004">
    <property type="entry name" value="ZGC:162816-RELATED"/>
    <property type="match status" value="1"/>
</dbReference>
<dbReference type="Proteomes" id="UP000540989">
    <property type="component" value="Unassembled WGS sequence"/>
</dbReference>
<sequence>MHISELDTPAVLVDLDVMERNLASMAEYSARTGMKLRPHVKTHKIPELALQQVSMGAVGITAAKPSEAQVMAAGGLKDIFIAYPIVSKQKADALLALKDLAKLSVSVDSFDSAECLASASTAIGYDLPILVEIDVGFGRCGVATPELAVDLARKIEKLNGAHFGGLMFYPGHMMVPLEEQNLLLPKVNAAVEAAYAALVKAGLDVPVVSGGSTPMAPRSTEFSHLTEIRPGMYPLNDRNLVAGGFATLENCALTVMTTVVSTAVNDRVILDGGSKTFSSDRLLTGDHLGHGVILADADAVLYGLSEEHGHIDVTNSSRAYKLGERLRVVPNHVCATINMHDTIYGIRGEQVETVWKVAARGRVQ</sequence>
<evidence type="ECO:0000313" key="4">
    <source>
        <dbReference type="EMBL" id="MBB5057905.1"/>
    </source>
</evidence>
<dbReference type="RefSeq" id="WP_184217080.1">
    <property type="nucleotide sequence ID" value="NZ_JACHIP010000003.1"/>
</dbReference>
<dbReference type="Gene3D" id="2.40.37.20">
    <property type="entry name" value="D-serine dehydratase-like domain"/>
    <property type="match status" value="1"/>
</dbReference>
<accession>A0A7W8E569</accession>
<gene>
    <name evidence="4" type="ORF">HDF16_002611</name>
</gene>
<dbReference type="SUPFAM" id="SSF51419">
    <property type="entry name" value="PLP-binding barrel"/>
    <property type="match status" value="1"/>
</dbReference>
<protein>
    <submittedName>
        <fullName evidence="4">D-serine deaminase-like pyridoxal phosphate-dependent protein</fullName>
    </submittedName>
</protein>
<organism evidence="4 5">
    <name type="scientific">Granulicella aggregans</name>
    <dbReference type="NCBI Taxonomy" id="474949"/>
    <lineage>
        <taxon>Bacteria</taxon>
        <taxon>Pseudomonadati</taxon>
        <taxon>Acidobacteriota</taxon>
        <taxon>Terriglobia</taxon>
        <taxon>Terriglobales</taxon>
        <taxon>Acidobacteriaceae</taxon>
        <taxon>Granulicella</taxon>
    </lineage>
</organism>
<evidence type="ECO:0000256" key="2">
    <source>
        <dbReference type="ARBA" id="ARBA00023239"/>
    </source>
</evidence>
<keyword evidence="2" id="KW-0456">Lyase</keyword>
<dbReference type="AlphaFoldDB" id="A0A7W8E569"/>
<name>A0A7W8E569_9BACT</name>
<proteinExistence type="inferred from homology"/>
<dbReference type="GO" id="GO:0036088">
    <property type="term" value="P:D-serine catabolic process"/>
    <property type="evidence" value="ECO:0007669"/>
    <property type="project" value="TreeGrafter"/>
</dbReference>